<evidence type="ECO:0000313" key="2">
    <source>
        <dbReference type="EMBL" id="CAI9280758.1"/>
    </source>
</evidence>
<feature type="compositionally biased region" description="Low complexity" evidence="1">
    <location>
        <begin position="21"/>
        <end position="47"/>
    </location>
</feature>
<accession>A0AA35YVG8</accession>
<reference evidence="2" key="1">
    <citation type="submission" date="2023-04" db="EMBL/GenBank/DDBJ databases">
        <authorList>
            <person name="Vijverberg K."/>
            <person name="Xiong W."/>
            <person name="Schranz E."/>
        </authorList>
    </citation>
    <scope>NUCLEOTIDE SEQUENCE</scope>
</reference>
<feature type="region of interest" description="Disordered" evidence="1">
    <location>
        <begin position="1"/>
        <end position="59"/>
    </location>
</feature>
<sequence>MGVSQPQAIFAQSTPLFTDLTTTTTTSTSEPPVSINASNAGASASDSTLGHSTPPISPLCQDDQEIFDGDDEEDFGGFTYSPFNIRIESDDEAPITRGKFKALTEKLDSLIESTKTSSRGDYSQETIKAFFETLTKEHSANLEKTNQAINASASIFKETTEKIEKDAQEKVHTGILSDNSKLHTSFSSKIYKLHEDVSIDKSIANKLIVKIEKVKVLFVKIAHVEQQITTLLSEKAVMKICVEDMNALLSDIIEIRDSLIMITVRKHLAEKLRHVFVMLNRTEADTTVKPKSEYELKVNVALSSRGIEKIIDENDEEETDEHELKRRKAR</sequence>
<name>A0AA35YVG8_LACSI</name>
<dbReference type="AlphaFoldDB" id="A0AA35YVG8"/>
<proteinExistence type="predicted"/>
<gene>
    <name evidence="2" type="ORF">LSALG_LOCUS20492</name>
</gene>
<keyword evidence="3" id="KW-1185">Reference proteome</keyword>
<evidence type="ECO:0000256" key="1">
    <source>
        <dbReference type="SAM" id="MobiDB-lite"/>
    </source>
</evidence>
<evidence type="ECO:0000313" key="3">
    <source>
        <dbReference type="Proteomes" id="UP001177003"/>
    </source>
</evidence>
<feature type="compositionally biased region" description="Polar residues" evidence="1">
    <location>
        <begin position="1"/>
        <end position="20"/>
    </location>
</feature>
<dbReference type="EMBL" id="OX465080">
    <property type="protein sequence ID" value="CAI9280758.1"/>
    <property type="molecule type" value="Genomic_DNA"/>
</dbReference>
<dbReference type="Proteomes" id="UP001177003">
    <property type="component" value="Chromosome 4"/>
</dbReference>
<organism evidence="2 3">
    <name type="scientific">Lactuca saligna</name>
    <name type="common">Willowleaf lettuce</name>
    <dbReference type="NCBI Taxonomy" id="75948"/>
    <lineage>
        <taxon>Eukaryota</taxon>
        <taxon>Viridiplantae</taxon>
        <taxon>Streptophyta</taxon>
        <taxon>Embryophyta</taxon>
        <taxon>Tracheophyta</taxon>
        <taxon>Spermatophyta</taxon>
        <taxon>Magnoliopsida</taxon>
        <taxon>eudicotyledons</taxon>
        <taxon>Gunneridae</taxon>
        <taxon>Pentapetalae</taxon>
        <taxon>asterids</taxon>
        <taxon>campanulids</taxon>
        <taxon>Asterales</taxon>
        <taxon>Asteraceae</taxon>
        <taxon>Cichorioideae</taxon>
        <taxon>Cichorieae</taxon>
        <taxon>Lactucinae</taxon>
        <taxon>Lactuca</taxon>
    </lineage>
</organism>
<protein>
    <submittedName>
        <fullName evidence="2">Uncharacterized protein</fullName>
    </submittedName>
</protein>